<dbReference type="RefSeq" id="XP_018066121.1">
    <property type="nucleotide sequence ID" value="XM_018213433.1"/>
</dbReference>
<dbReference type="InParanoid" id="A0A194WUX1"/>
<reference evidence="1 2" key="1">
    <citation type="submission" date="2015-10" db="EMBL/GenBank/DDBJ databases">
        <title>Full genome of DAOMC 229536 Phialocephala scopiformis, a fungal endophyte of spruce producing the potent anti-insectan compound rugulosin.</title>
        <authorList>
            <consortium name="DOE Joint Genome Institute"/>
            <person name="Walker A.K."/>
            <person name="Frasz S.L."/>
            <person name="Seifert K.A."/>
            <person name="Miller J.D."/>
            <person name="Mondo S.J."/>
            <person name="Labutti K."/>
            <person name="Lipzen A."/>
            <person name="Dockter R."/>
            <person name="Kennedy M."/>
            <person name="Grigoriev I.V."/>
            <person name="Spatafora J.W."/>
        </authorList>
    </citation>
    <scope>NUCLEOTIDE SEQUENCE [LARGE SCALE GENOMIC DNA]</scope>
    <source>
        <strain evidence="1 2">CBS 120377</strain>
    </source>
</reference>
<proteinExistence type="predicted"/>
<gene>
    <name evidence="1" type="ORF">LY89DRAFT_674328</name>
</gene>
<organism evidence="1 2">
    <name type="scientific">Mollisia scopiformis</name>
    <name type="common">Conifer needle endophyte fungus</name>
    <name type="synonym">Phialocephala scopiformis</name>
    <dbReference type="NCBI Taxonomy" id="149040"/>
    <lineage>
        <taxon>Eukaryota</taxon>
        <taxon>Fungi</taxon>
        <taxon>Dikarya</taxon>
        <taxon>Ascomycota</taxon>
        <taxon>Pezizomycotina</taxon>
        <taxon>Leotiomycetes</taxon>
        <taxon>Helotiales</taxon>
        <taxon>Mollisiaceae</taxon>
        <taxon>Mollisia</taxon>
    </lineage>
</organism>
<dbReference type="Proteomes" id="UP000070700">
    <property type="component" value="Unassembled WGS sequence"/>
</dbReference>
<keyword evidence="2" id="KW-1185">Reference proteome</keyword>
<sequence>MYSIIDTTYKYQPPSRLGCSSFKSRVFTLTASHVSSAASGKHKHEAPVRKRRREMWVRSVILCVCVWLRGDDDAEVRVARSVLVASYPRMLERQALARLEGYFWNFFLQPPEFCEVMHGTRRVEANGQQCNNLRRHRSPTEVSPTGACIGFRGGEDMYLSSNLGMVVPWVRRDAGTTFNVGNKLVYLNGRQTLTAETLMLSWWMLATIVDICPRRVFSQAVSNSHCNYATSSMTGRSGVWSSTTSFRAEAVREARVE</sequence>
<dbReference type="GeneID" id="28823159"/>
<name>A0A194WUX1_MOLSC</name>
<protein>
    <submittedName>
        <fullName evidence="1">Uncharacterized protein</fullName>
    </submittedName>
</protein>
<dbReference type="AlphaFoldDB" id="A0A194WUX1"/>
<accession>A0A194WUX1</accession>
<dbReference type="EMBL" id="KQ947426">
    <property type="protein sequence ID" value="KUJ11766.1"/>
    <property type="molecule type" value="Genomic_DNA"/>
</dbReference>
<dbReference type="KEGG" id="psco:LY89DRAFT_674328"/>
<evidence type="ECO:0000313" key="1">
    <source>
        <dbReference type="EMBL" id="KUJ11766.1"/>
    </source>
</evidence>
<evidence type="ECO:0000313" key="2">
    <source>
        <dbReference type="Proteomes" id="UP000070700"/>
    </source>
</evidence>